<dbReference type="EMBL" id="QAON01000001">
    <property type="protein sequence ID" value="PTQ91255.1"/>
    <property type="molecule type" value="Genomic_DNA"/>
</dbReference>
<organism evidence="2 3">
    <name type="scientific">Agitococcus lubricus</name>
    <dbReference type="NCBI Taxonomy" id="1077255"/>
    <lineage>
        <taxon>Bacteria</taxon>
        <taxon>Pseudomonadati</taxon>
        <taxon>Pseudomonadota</taxon>
        <taxon>Gammaproteobacteria</taxon>
        <taxon>Moraxellales</taxon>
        <taxon>Moraxellaceae</taxon>
        <taxon>Agitococcus</taxon>
    </lineage>
</organism>
<evidence type="ECO:0000313" key="2">
    <source>
        <dbReference type="EMBL" id="PTQ91255.1"/>
    </source>
</evidence>
<evidence type="ECO:0000313" key="3">
    <source>
        <dbReference type="Proteomes" id="UP000244223"/>
    </source>
</evidence>
<dbReference type="OrthoDB" id="9812700at2"/>
<keyword evidence="3" id="KW-1185">Reference proteome</keyword>
<name>A0A2T5J3R6_9GAMM</name>
<dbReference type="AlphaFoldDB" id="A0A2T5J3R6"/>
<dbReference type="SUPFAM" id="SSF46689">
    <property type="entry name" value="Homeodomain-like"/>
    <property type="match status" value="1"/>
</dbReference>
<dbReference type="RefSeq" id="WP_107864269.1">
    <property type="nucleotide sequence ID" value="NZ_QAON01000001.1"/>
</dbReference>
<proteinExistence type="predicted"/>
<gene>
    <name evidence="2" type="ORF">C8N29_101328</name>
</gene>
<dbReference type="Pfam" id="PF08765">
    <property type="entry name" value="Mor"/>
    <property type="match status" value="1"/>
</dbReference>
<dbReference type="InterPro" id="IPR009057">
    <property type="entry name" value="Homeodomain-like_sf"/>
</dbReference>
<dbReference type="Proteomes" id="UP000244223">
    <property type="component" value="Unassembled WGS sequence"/>
</dbReference>
<dbReference type="Gene3D" id="1.10.10.60">
    <property type="entry name" value="Homeodomain-like"/>
    <property type="match status" value="1"/>
</dbReference>
<dbReference type="InterPro" id="IPR014875">
    <property type="entry name" value="Mor_transcription_activator"/>
</dbReference>
<feature type="domain" description="Mor transcription activator" evidence="1">
    <location>
        <begin position="39"/>
        <end position="112"/>
    </location>
</feature>
<sequence length="125" mass="14381">MIDGFQRLCQLIGQNDAFKLMNLCGGTRVYIPLIEHCKAEHYLAQVIGLDNLVKLAQEFACDRIEVPMGYHAFKEQRNKEIIRLFNEGICQSELAIRFGLTERQIRTICAKRAPVVDKNQLPLFE</sequence>
<protein>
    <submittedName>
        <fullName evidence="2">Mor transcription activator family protein</fullName>
    </submittedName>
</protein>
<evidence type="ECO:0000259" key="1">
    <source>
        <dbReference type="Pfam" id="PF08765"/>
    </source>
</evidence>
<accession>A0A2T5J3R6</accession>
<reference evidence="2 3" key="1">
    <citation type="submission" date="2018-04" db="EMBL/GenBank/DDBJ databases">
        <title>Genomic Encyclopedia of Archaeal and Bacterial Type Strains, Phase II (KMG-II): from individual species to whole genera.</title>
        <authorList>
            <person name="Goeker M."/>
        </authorList>
    </citation>
    <scope>NUCLEOTIDE SEQUENCE [LARGE SCALE GENOMIC DNA]</scope>
    <source>
        <strain evidence="2 3">DSM 5822</strain>
    </source>
</reference>
<comment type="caution">
    <text evidence="2">The sequence shown here is derived from an EMBL/GenBank/DDBJ whole genome shotgun (WGS) entry which is preliminary data.</text>
</comment>